<dbReference type="RefSeq" id="WP_115693342.1">
    <property type="nucleotide sequence ID" value="NZ_CP031417.1"/>
</dbReference>
<evidence type="ECO:0000259" key="1">
    <source>
        <dbReference type="Pfam" id="PF07883"/>
    </source>
</evidence>
<dbReference type="KEGG" id="ptaw:DW352_22030"/>
<dbReference type="PANTHER" id="PTHR40112">
    <property type="entry name" value="H2HPP ISOMERASE"/>
    <property type="match status" value="1"/>
</dbReference>
<feature type="domain" description="Cupin type-2" evidence="1">
    <location>
        <begin position="34"/>
        <end position="102"/>
    </location>
</feature>
<dbReference type="Gene3D" id="2.60.120.10">
    <property type="entry name" value="Jelly Rolls"/>
    <property type="match status" value="1"/>
</dbReference>
<reference evidence="2" key="1">
    <citation type="submission" date="2018-07" db="EMBL/GenBank/DDBJ databases">
        <authorList>
            <person name="Quirk P.G."/>
            <person name="Krulwich T.A."/>
        </authorList>
    </citation>
    <scope>NUCLEOTIDE SEQUENCE [LARGE SCALE GENOMIC DNA]</scope>
    <source>
        <strain evidence="2">CC-BB4</strain>
    </source>
</reference>
<dbReference type="InterPro" id="IPR052535">
    <property type="entry name" value="Bacilysin_H2HPP_isomerase"/>
</dbReference>
<dbReference type="AlphaFoldDB" id="A0A346A1B6"/>
<proteinExistence type="predicted"/>
<evidence type="ECO:0000313" key="2">
    <source>
        <dbReference type="EMBL" id="AXK82963.1"/>
    </source>
</evidence>
<dbReference type="InterPro" id="IPR014710">
    <property type="entry name" value="RmlC-like_jellyroll"/>
</dbReference>
<dbReference type="OrthoDB" id="9811153at2"/>
<evidence type="ECO:0000313" key="3">
    <source>
        <dbReference type="Proteomes" id="UP000254889"/>
    </source>
</evidence>
<dbReference type="PANTHER" id="PTHR40112:SF1">
    <property type="entry name" value="H2HPP ISOMERASE"/>
    <property type="match status" value="1"/>
</dbReference>
<dbReference type="Proteomes" id="UP000254889">
    <property type="component" value="Chromosome"/>
</dbReference>
<accession>A0A346A1B6</accession>
<dbReference type="InterPro" id="IPR011051">
    <property type="entry name" value="RmlC_Cupin_sf"/>
</dbReference>
<dbReference type="CDD" id="cd02238">
    <property type="entry name" value="cupin_KdgF"/>
    <property type="match status" value="1"/>
</dbReference>
<dbReference type="EMBL" id="CP031417">
    <property type="protein sequence ID" value="AXK82963.1"/>
    <property type="molecule type" value="Genomic_DNA"/>
</dbReference>
<protein>
    <submittedName>
        <fullName evidence="2">Cupin domain-containing protein</fullName>
    </submittedName>
</protein>
<name>A0A346A1B6_9HYPH</name>
<dbReference type="InterPro" id="IPR013096">
    <property type="entry name" value="Cupin_2"/>
</dbReference>
<gene>
    <name evidence="2" type="ORF">DW352_22030</name>
</gene>
<dbReference type="SUPFAM" id="SSF51182">
    <property type="entry name" value="RmlC-like cupins"/>
    <property type="match status" value="1"/>
</dbReference>
<keyword evidence="3" id="KW-1185">Reference proteome</keyword>
<organism evidence="2 3">
    <name type="scientific">Pseudolabrys taiwanensis</name>
    <dbReference type="NCBI Taxonomy" id="331696"/>
    <lineage>
        <taxon>Bacteria</taxon>
        <taxon>Pseudomonadati</taxon>
        <taxon>Pseudomonadota</taxon>
        <taxon>Alphaproteobacteria</taxon>
        <taxon>Hyphomicrobiales</taxon>
        <taxon>Xanthobacteraceae</taxon>
        <taxon>Pseudolabrys</taxon>
    </lineage>
</organism>
<sequence length="111" mass="12539">MDIHAIDWSKIEWKQIRPGVEQKAFSGDGATVALHRLMPGHEPRPHSHPHEQIAYIMSGRIRFFIGDEVRDVGPGGLVLIPSNVRHWGEVIGDEPVMNLDVFTPKRPEYAP</sequence>
<dbReference type="Pfam" id="PF07883">
    <property type="entry name" value="Cupin_2"/>
    <property type="match status" value="1"/>
</dbReference>